<feature type="transmembrane region" description="Helical" evidence="6">
    <location>
        <begin position="194"/>
        <end position="214"/>
    </location>
</feature>
<name>A0A0N4V6S4_ENTVE</name>
<gene>
    <name evidence="7" type="ORF">EVEC_LOCUS5581</name>
</gene>
<comment type="subcellular location">
    <subcellularLocation>
        <location evidence="1">Membrane</location>
        <topology evidence="1">Multi-pass membrane protein</topology>
    </subcellularLocation>
</comment>
<feature type="transmembrane region" description="Helical" evidence="6">
    <location>
        <begin position="257"/>
        <end position="282"/>
    </location>
</feature>
<dbReference type="PANTHER" id="PTHR11119">
    <property type="entry name" value="XANTHINE-URACIL / VITAMIN C PERMEASE FAMILY MEMBER"/>
    <property type="match status" value="1"/>
</dbReference>
<dbReference type="GO" id="GO:0016020">
    <property type="term" value="C:membrane"/>
    <property type="evidence" value="ECO:0007669"/>
    <property type="project" value="UniProtKB-SubCell"/>
</dbReference>
<organism evidence="9">
    <name type="scientific">Enterobius vermicularis</name>
    <name type="common">Human pinworm</name>
    <dbReference type="NCBI Taxonomy" id="51028"/>
    <lineage>
        <taxon>Eukaryota</taxon>
        <taxon>Metazoa</taxon>
        <taxon>Ecdysozoa</taxon>
        <taxon>Nematoda</taxon>
        <taxon>Chromadorea</taxon>
        <taxon>Rhabditida</taxon>
        <taxon>Spirurina</taxon>
        <taxon>Oxyuridomorpha</taxon>
        <taxon>Oxyuroidea</taxon>
        <taxon>Oxyuridae</taxon>
        <taxon>Enterobius</taxon>
    </lineage>
</organism>
<comment type="similarity">
    <text evidence="2">Belongs to the nucleobase:cation symporter-2 (NCS2) (TC 2.A.40) family.</text>
</comment>
<accession>A0A0N4V6S4</accession>
<evidence type="ECO:0000256" key="6">
    <source>
        <dbReference type="SAM" id="Phobius"/>
    </source>
</evidence>
<dbReference type="WBParaSite" id="EVEC_0000597001-mRNA-1">
    <property type="protein sequence ID" value="EVEC_0000597001-mRNA-1"/>
    <property type="gene ID" value="EVEC_0000597001"/>
</dbReference>
<sequence>CNLHQIFFVQQVSTCISSIIAIPYVISSEICPGADLYKVRTTLVSVALFISGLTTIIQTEAGMRLALLQGPSYTFLAPVHMYLSQTKYVRIKKNFFQIAGSLAASAIIPFLAGITGIAGTLRNFIGPITVSTMLFLVMYSTIEISLQRISMHWMSLVQIILLTVSILFLCNVECPLPSWKNGSLSIKKYRLFERYSYLIAILITWGCCLLLSITNATTTNSAIRLDRAETITALQNAPWFRIPKLGEYGTLKFNLNLFIGCVVAAFLTVIETIGTYHTAALVSEETVPPSHALNRGMIVEGLGTALAGLFHVGSGICTFAANVGIMETTKVTRSMMVVAGLILISAGLFTKVGAVLSAIPDPLVGAIIAITSATAVGIAFSYMQLVDLSVARNMAIVGWSLVFGIMTPKYFTENSINIGK</sequence>
<dbReference type="EMBL" id="UXUI01008208">
    <property type="protein sequence ID" value="VDD90830.1"/>
    <property type="molecule type" value="Genomic_DNA"/>
</dbReference>
<evidence type="ECO:0000313" key="8">
    <source>
        <dbReference type="Proteomes" id="UP000274131"/>
    </source>
</evidence>
<dbReference type="OrthoDB" id="1641903at2759"/>
<dbReference type="Pfam" id="PF00860">
    <property type="entry name" value="Xan_ur_permease"/>
    <property type="match status" value="1"/>
</dbReference>
<dbReference type="AlphaFoldDB" id="A0A0N4V6S4"/>
<keyword evidence="5 6" id="KW-0472">Membrane</keyword>
<evidence type="ECO:0000256" key="2">
    <source>
        <dbReference type="ARBA" id="ARBA00008821"/>
    </source>
</evidence>
<protein>
    <submittedName>
        <fullName evidence="9">Sulfate_transp domain-containing protein</fullName>
    </submittedName>
</protein>
<feature type="transmembrane region" description="Helical" evidence="6">
    <location>
        <begin position="6"/>
        <end position="27"/>
    </location>
</feature>
<feature type="transmembrane region" description="Helical" evidence="6">
    <location>
        <begin position="337"/>
        <end position="357"/>
    </location>
</feature>
<keyword evidence="8" id="KW-1185">Reference proteome</keyword>
<evidence type="ECO:0000256" key="4">
    <source>
        <dbReference type="ARBA" id="ARBA00022989"/>
    </source>
</evidence>
<evidence type="ECO:0000256" key="5">
    <source>
        <dbReference type="ARBA" id="ARBA00023136"/>
    </source>
</evidence>
<feature type="transmembrane region" description="Helical" evidence="6">
    <location>
        <begin position="124"/>
        <end position="142"/>
    </location>
</feature>
<dbReference type="GO" id="GO:0022857">
    <property type="term" value="F:transmembrane transporter activity"/>
    <property type="evidence" value="ECO:0007669"/>
    <property type="project" value="InterPro"/>
</dbReference>
<keyword evidence="3 6" id="KW-0812">Transmembrane</keyword>
<feature type="transmembrane region" description="Helical" evidence="6">
    <location>
        <begin position="363"/>
        <end position="382"/>
    </location>
</feature>
<keyword evidence="4 6" id="KW-1133">Transmembrane helix</keyword>
<evidence type="ECO:0000313" key="7">
    <source>
        <dbReference type="EMBL" id="VDD90830.1"/>
    </source>
</evidence>
<feature type="transmembrane region" description="Helical" evidence="6">
    <location>
        <begin position="95"/>
        <end position="118"/>
    </location>
</feature>
<dbReference type="NCBIfam" id="NF037981">
    <property type="entry name" value="NCS2_1"/>
    <property type="match status" value="1"/>
</dbReference>
<reference evidence="9" key="1">
    <citation type="submission" date="2017-02" db="UniProtKB">
        <authorList>
            <consortium name="WormBaseParasite"/>
        </authorList>
    </citation>
    <scope>IDENTIFICATION</scope>
</reference>
<proteinExistence type="inferred from homology"/>
<dbReference type="STRING" id="51028.A0A0N4V6S4"/>
<feature type="transmembrane region" description="Helical" evidence="6">
    <location>
        <begin position="39"/>
        <end position="57"/>
    </location>
</feature>
<feature type="transmembrane region" description="Helical" evidence="6">
    <location>
        <begin position="302"/>
        <end position="325"/>
    </location>
</feature>
<evidence type="ECO:0000313" key="9">
    <source>
        <dbReference type="WBParaSite" id="EVEC_0000597001-mRNA-1"/>
    </source>
</evidence>
<evidence type="ECO:0000256" key="1">
    <source>
        <dbReference type="ARBA" id="ARBA00004141"/>
    </source>
</evidence>
<dbReference type="Proteomes" id="UP000274131">
    <property type="component" value="Unassembled WGS sequence"/>
</dbReference>
<dbReference type="InterPro" id="IPR006043">
    <property type="entry name" value="NCS2"/>
</dbReference>
<reference evidence="7 8" key="2">
    <citation type="submission" date="2018-10" db="EMBL/GenBank/DDBJ databases">
        <authorList>
            <consortium name="Pathogen Informatics"/>
        </authorList>
    </citation>
    <scope>NUCLEOTIDE SEQUENCE [LARGE SCALE GENOMIC DNA]</scope>
</reference>
<evidence type="ECO:0000256" key="3">
    <source>
        <dbReference type="ARBA" id="ARBA00022692"/>
    </source>
</evidence>
<feature type="transmembrane region" description="Helical" evidence="6">
    <location>
        <begin position="154"/>
        <end position="174"/>
    </location>
</feature>